<evidence type="ECO:0000313" key="2">
    <source>
        <dbReference type="Proteomes" id="UP000186817"/>
    </source>
</evidence>
<sequence length="260" mass="28217">MAARGAHEVGWRLQALVATSESEIPVSIGGGGKSRWAYKGNCGIVESLGDSATTAINADPADLLPLAQVLWTPVALTNTVQPCASPLAMRSLTPPKYLTYCCFEPSHDLRSPQFLSELSQFMEKLSVEHATECMATAGIAPDLNLSSGSGAIRRCMAKEESMNNQEPFLEVAELQERGNWENQGRKLNNLLRRAWELDSSCCALQWAMPEGLFGMSWPSKDTTAVNHTKVKASGVCKLLVLSGTKNSFFCSCPLAQMMEV</sequence>
<dbReference type="OrthoDB" id="10286203at2759"/>
<accession>A0A1Q9D349</accession>
<dbReference type="AlphaFoldDB" id="A0A1Q9D349"/>
<dbReference type="EMBL" id="LSRX01000752">
    <property type="protein sequence ID" value="OLP89600.1"/>
    <property type="molecule type" value="Genomic_DNA"/>
</dbReference>
<comment type="caution">
    <text evidence="1">The sequence shown here is derived from an EMBL/GenBank/DDBJ whole genome shotgun (WGS) entry which is preliminary data.</text>
</comment>
<protein>
    <submittedName>
        <fullName evidence="1">Uncharacterized protein</fullName>
    </submittedName>
</protein>
<dbReference type="Proteomes" id="UP000186817">
    <property type="component" value="Unassembled WGS sequence"/>
</dbReference>
<name>A0A1Q9D349_SYMMI</name>
<gene>
    <name evidence="1" type="ORF">AK812_SmicGene28919</name>
</gene>
<keyword evidence="2" id="KW-1185">Reference proteome</keyword>
<organism evidence="1 2">
    <name type="scientific">Symbiodinium microadriaticum</name>
    <name type="common">Dinoflagellate</name>
    <name type="synonym">Zooxanthella microadriatica</name>
    <dbReference type="NCBI Taxonomy" id="2951"/>
    <lineage>
        <taxon>Eukaryota</taxon>
        <taxon>Sar</taxon>
        <taxon>Alveolata</taxon>
        <taxon>Dinophyceae</taxon>
        <taxon>Suessiales</taxon>
        <taxon>Symbiodiniaceae</taxon>
        <taxon>Symbiodinium</taxon>
    </lineage>
</organism>
<evidence type="ECO:0000313" key="1">
    <source>
        <dbReference type="EMBL" id="OLP89600.1"/>
    </source>
</evidence>
<proteinExistence type="predicted"/>
<reference evidence="1 2" key="1">
    <citation type="submission" date="2016-02" db="EMBL/GenBank/DDBJ databases">
        <title>Genome analysis of coral dinoflagellate symbionts highlights evolutionary adaptations to a symbiotic lifestyle.</title>
        <authorList>
            <person name="Aranda M."/>
            <person name="Li Y."/>
            <person name="Liew Y.J."/>
            <person name="Baumgarten S."/>
            <person name="Simakov O."/>
            <person name="Wilson M."/>
            <person name="Piel J."/>
            <person name="Ashoor H."/>
            <person name="Bougouffa S."/>
            <person name="Bajic V.B."/>
            <person name="Ryu T."/>
            <person name="Ravasi T."/>
            <person name="Bayer T."/>
            <person name="Micklem G."/>
            <person name="Kim H."/>
            <person name="Bhak J."/>
            <person name="Lajeunesse T.C."/>
            <person name="Voolstra C.R."/>
        </authorList>
    </citation>
    <scope>NUCLEOTIDE SEQUENCE [LARGE SCALE GENOMIC DNA]</scope>
    <source>
        <strain evidence="1 2">CCMP2467</strain>
    </source>
</reference>